<comment type="caution">
    <text evidence="1">The sequence shown here is derived from an EMBL/GenBank/DDBJ whole genome shotgun (WGS) entry which is preliminary data.</text>
</comment>
<dbReference type="EMBL" id="JAMFLZ010000006">
    <property type="protein sequence ID" value="MCL6296151.1"/>
    <property type="molecule type" value="Genomic_DNA"/>
</dbReference>
<dbReference type="GO" id="GO:0016787">
    <property type="term" value="F:hydrolase activity"/>
    <property type="evidence" value="ECO:0007669"/>
    <property type="project" value="UniProtKB-KW"/>
</dbReference>
<dbReference type="RefSeq" id="WP_249973638.1">
    <property type="nucleotide sequence ID" value="NZ_JAMFLZ010000006.1"/>
</dbReference>
<dbReference type="Gene3D" id="3.40.50.1110">
    <property type="entry name" value="SGNH hydrolase"/>
    <property type="match status" value="1"/>
</dbReference>
<dbReference type="InterPro" id="IPR036514">
    <property type="entry name" value="SGNH_hydro_sf"/>
</dbReference>
<dbReference type="PANTHER" id="PTHR30383:SF26">
    <property type="entry name" value="SGNH HYDROLASE-TYPE ESTERASE DOMAIN-CONTAINING PROTEIN"/>
    <property type="match status" value="1"/>
</dbReference>
<sequence length="227" mass="26481">MRTKNNFYFFVLVVTALVFCSFSNKKTKVLIIGDSISIGYTPFVKENLSSKAIVKHNPWNAQHTGTGLKKVKEWIGNEDWDIIQFNWGLWDLCYRHPDAKVYGNRDKVNGNVTFSLEEYEKNLEDIIRSIKQVSDAQLIFVTTSYVPKYEAGRFKKDAQKFNKVAKRVMKKYDIKVNDIYKKSKVIHKEFGKGDDDVHYSKEGYKKLAKILSEFLSEEIRKINTKQL</sequence>
<organism evidence="1 2">
    <name type="scientific">Jejuia spongiicola</name>
    <dbReference type="NCBI Taxonomy" id="2942207"/>
    <lineage>
        <taxon>Bacteria</taxon>
        <taxon>Pseudomonadati</taxon>
        <taxon>Bacteroidota</taxon>
        <taxon>Flavobacteriia</taxon>
        <taxon>Flavobacteriales</taxon>
        <taxon>Flavobacteriaceae</taxon>
        <taxon>Jejuia</taxon>
    </lineage>
</organism>
<reference evidence="1" key="1">
    <citation type="submission" date="2022-05" db="EMBL/GenBank/DDBJ databases">
        <authorList>
            <person name="Park J.-S."/>
        </authorList>
    </citation>
    <scope>NUCLEOTIDE SEQUENCE</scope>
    <source>
        <strain evidence="1">2012CJ34-3</strain>
    </source>
</reference>
<dbReference type="CDD" id="cd00229">
    <property type="entry name" value="SGNH_hydrolase"/>
    <property type="match status" value="1"/>
</dbReference>
<dbReference type="InterPro" id="IPR051532">
    <property type="entry name" value="Ester_Hydrolysis_Enzymes"/>
</dbReference>
<keyword evidence="2" id="KW-1185">Reference proteome</keyword>
<gene>
    <name evidence="1" type="ORF">M3P09_14160</name>
</gene>
<proteinExistence type="predicted"/>
<keyword evidence="1" id="KW-0378">Hydrolase</keyword>
<dbReference type="SUPFAM" id="SSF52266">
    <property type="entry name" value="SGNH hydrolase"/>
    <property type="match status" value="1"/>
</dbReference>
<dbReference type="Pfam" id="PF00657">
    <property type="entry name" value="Lipase_GDSL"/>
    <property type="match status" value="1"/>
</dbReference>
<evidence type="ECO:0000313" key="1">
    <source>
        <dbReference type="EMBL" id="MCL6296151.1"/>
    </source>
</evidence>
<evidence type="ECO:0000313" key="2">
    <source>
        <dbReference type="Proteomes" id="UP001165381"/>
    </source>
</evidence>
<dbReference type="InterPro" id="IPR001087">
    <property type="entry name" value="GDSL"/>
</dbReference>
<name>A0ABT0QGN6_9FLAO</name>
<accession>A0ABT0QGN6</accession>
<dbReference type="Proteomes" id="UP001165381">
    <property type="component" value="Unassembled WGS sequence"/>
</dbReference>
<protein>
    <submittedName>
        <fullName evidence="1">SGNH/GDSL hydrolase family protein</fullName>
    </submittedName>
</protein>
<dbReference type="PANTHER" id="PTHR30383">
    <property type="entry name" value="THIOESTERASE 1/PROTEASE 1/LYSOPHOSPHOLIPASE L1"/>
    <property type="match status" value="1"/>
</dbReference>